<evidence type="ECO:0000313" key="3">
    <source>
        <dbReference type="Proteomes" id="UP000617734"/>
    </source>
</evidence>
<dbReference type="Proteomes" id="UP000617734">
    <property type="component" value="Unassembled WGS sequence"/>
</dbReference>
<reference evidence="2" key="2">
    <citation type="submission" date="2020-09" db="EMBL/GenBank/DDBJ databases">
        <authorList>
            <person name="Sun Q."/>
            <person name="Ohkuma M."/>
        </authorList>
    </citation>
    <scope>NUCLEOTIDE SEQUENCE</scope>
    <source>
        <strain evidence="2">JCM 4646</strain>
    </source>
</reference>
<proteinExistence type="predicted"/>
<evidence type="ECO:0000256" key="1">
    <source>
        <dbReference type="SAM" id="MobiDB-lite"/>
    </source>
</evidence>
<keyword evidence="3" id="KW-1185">Reference proteome</keyword>
<comment type="caution">
    <text evidence="2">The sequence shown here is derived from an EMBL/GenBank/DDBJ whole genome shotgun (WGS) entry which is preliminary data.</text>
</comment>
<evidence type="ECO:0000313" key="2">
    <source>
        <dbReference type="EMBL" id="GHH79116.1"/>
    </source>
</evidence>
<protein>
    <submittedName>
        <fullName evidence="2">Uncharacterized protein</fullName>
    </submittedName>
</protein>
<sequence length="104" mass="10025">MLTRGRPFARTPRAWGSAAAAAPPVGPEEPSPAGPWAQGPGRASGATAGTSLAGVTGVALVPAGFCTGASDPDPDSGPLSGPVLGVAGPAGEGRSDRCAPERRP</sequence>
<dbReference type="AlphaFoldDB" id="A0A919G790"/>
<feature type="compositionally biased region" description="Pro residues" evidence="1">
    <location>
        <begin position="24"/>
        <end position="33"/>
    </location>
</feature>
<gene>
    <name evidence="2" type="ORF">GCM10018781_56440</name>
</gene>
<name>A0A919G790_9ACTN</name>
<accession>A0A919G790</accession>
<feature type="compositionally biased region" description="Basic and acidic residues" evidence="1">
    <location>
        <begin position="93"/>
        <end position="104"/>
    </location>
</feature>
<feature type="compositionally biased region" description="Low complexity" evidence="1">
    <location>
        <begin position="68"/>
        <end position="82"/>
    </location>
</feature>
<reference evidence="2" key="1">
    <citation type="journal article" date="2014" name="Int. J. Syst. Evol. Microbiol.">
        <title>Complete genome sequence of Corynebacterium casei LMG S-19264T (=DSM 44701T), isolated from a smear-ripened cheese.</title>
        <authorList>
            <consortium name="US DOE Joint Genome Institute (JGI-PGF)"/>
            <person name="Walter F."/>
            <person name="Albersmeier A."/>
            <person name="Kalinowski J."/>
            <person name="Ruckert C."/>
        </authorList>
    </citation>
    <scope>NUCLEOTIDE SEQUENCE</scope>
    <source>
        <strain evidence="2">JCM 4646</strain>
    </source>
</reference>
<feature type="compositionally biased region" description="Low complexity" evidence="1">
    <location>
        <begin position="12"/>
        <end position="23"/>
    </location>
</feature>
<organism evidence="2 3">
    <name type="scientific">Kitasatospora indigofera</name>
    <dbReference type="NCBI Taxonomy" id="67307"/>
    <lineage>
        <taxon>Bacteria</taxon>
        <taxon>Bacillati</taxon>
        <taxon>Actinomycetota</taxon>
        <taxon>Actinomycetes</taxon>
        <taxon>Kitasatosporales</taxon>
        <taxon>Streptomycetaceae</taxon>
        <taxon>Kitasatospora</taxon>
    </lineage>
</organism>
<dbReference type="EMBL" id="BNBO01000040">
    <property type="protein sequence ID" value="GHH79116.1"/>
    <property type="molecule type" value="Genomic_DNA"/>
</dbReference>
<feature type="region of interest" description="Disordered" evidence="1">
    <location>
        <begin position="1"/>
        <end position="49"/>
    </location>
</feature>
<feature type="region of interest" description="Disordered" evidence="1">
    <location>
        <begin position="63"/>
        <end position="104"/>
    </location>
</feature>